<feature type="compositionally biased region" description="Acidic residues" evidence="1">
    <location>
        <begin position="40"/>
        <end position="52"/>
    </location>
</feature>
<dbReference type="Proteomes" id="UP001472677">
    <property type="component" value="Unassembled WGS sequence"/>
</dbReference>
<reference evidence="2 3" key="1">
    <citation type="journal article" date="2024" name="G3 (Bethesda)">
        <title>Genome assembly of Hibiscus sabdariffa L. provides insights into metabolisms of medicinal natural products.</title>
        <authorList>
            <person name="Kim T."/>
        </authorList>
    </citation>
    <scope>NUCLEOTIDE SEQUENCE [LARGE SCALE GENOMIC DNA]</scope>
    <source>
        <strain evidence="2">TK-2024</strain>
        <tissue evidence="2">Old leaves</tissue>
    </source>
</reference>
<gene>
    <name evidence="2" type="ORF">V6N12_037369</name>
</gene>
<organism evidence="2 3">
    <name type="scientific">Hibiscus sabdariffa</name>
    <name type="common">roselle</name>
    <dbReference type="NCBI Taxonomy" id="183260"/>
    <lineage>
        <taxon>Eukaryota</taxon>
        <taxon>Viridiplantae</taxon>
        <taxon>Streptophyta</taxon>
        <taxon>Embryophyta</taxon>
        <taxon>Tracheophyta</taxon>
        <taxon>Spermatophyta</taxon>
        <taxon>Magnoliopsida</taxon>
        <taxon>eudicotyledons</taxon>
        <taxon>Gunneridae</taxon>
        <taxon>Pentapetalae</taxon>
        <taxon>rosids</taxon>
        <taxon>malvids</taxon>
        <taxon>Malvales</taxon>
        <taxon>Malvaceae</taxon>
        <taxon>Malvoideae</taxon>
        <taxon>Hibiscus</taxon>
    </lineage>
</organism>
<name>A0ABR2BZ23_9ROSI</name>
<accession>A0ABR2BZ23</accession>
<evidence type="ECO:0000313" key="2">
    <source>
        <dbReference type="EMBL" id="KAK8512369.1"/>
    </source>
</evidence>
<comment type="caution">
    <text evidence="2">The sequence shown here is derived from an EMBL/GenBank/DDBJ whole genome shotgun (WGS) entry which is preliminary data.</text>
</comment>
<protein>
    <submittedName>
        <fullName evidence="2">Uncharacterized protein</fullName>
    </submittedName>
</protein>
<evidence type="ECO:0000256" key="1">
    <source>
        <dbReference type="SAM" id="MobiDB-lite"/>
    </source>
</evidence>
<evidence type="ECO:0000313" key="3">
    <source>
        <dbReference type="Proteomes" id="UP001472677"/>
    </source>
</evidence>
<dbReference type="EMBL" id="JBBPBM010000073">
    <property type="protein sequence ID" value="KAK8512369.1"/>
    <property type="molecule type" value="Genomic_DNA"/>
</dbReference>
<keyword evidence="3" id="KW-1185">Reference proteome</keyword>
<feature type="region of interest" description="Disordered" evidence="1">
    <location>
        <begin position="34"/>
        <end position="74"/>
    </location>
</feature>
<sequence>MSQESVGNTVVASNNVNMNANNLNLQDVIHEMDRRHNSEFEEEYDGEIDDEQAYERATRQGLRRQEPRHQRAHP</sequence>
<feature type="compositionally biased region" description="Basic and acidic residues" evidence="1">
    <location>
        <begin position="53"/>
        <end position="74"/>
    </location>
</feature>
<proteinExistence type="predicted"/>